<gene>
    <name evidence="2" type="ORF">V3851_14365</name>
</gene>
<comment type="caution">
    <text evidence="2">The sequence shown here is derived from an EMBL/GenBank/DDBJ whole genome shotgun (WGS) entry which is preliminary data.</text>
</comment>
<dbReference type="EMBL" id="JAZHPZ010000006">
    <property type="protein sequence ID" value="MEF2967022.1"/>
    <property type="molecule type" value="Genomic_DNA"/>
</dbReference>
<evidence type="ECO:0000313" key="3">
    <source>
        <dbReference type="Proteomes" id="UP001306950"/>
    </source>
</evidence>
<dbReference type="Pfam" id="PF01170">
    <property type="entry name" value="UPF0020"/>
    <property type="match status" value="1"/>
</dbReference>
<organism evidence="2 3">
    <name type="scientific">Paenibacillus haidiansis</name>
    <dbReference type="NCBI Taxonomy" id="1574488"/>
    <lineage>
        <taxon>Bacteria</taxon>
        <taxon>Bacillati</taxon>
        <taxon>Bacillota</taxon>
        <taxon>Bacilli</taxon>
        <taxon>Bacillales</taxon>
        <taxon>Paenibacillaceae</taxon>
        <taxon>Paenibacillus</taxon>
    </lineage>
</organism>
<proteinExistence type="predicted"/>
<evidence type="ECO:0000259" key="1">
    <source>
        <dbReference type="Pfam" id="PF01170"/>
    </source>
</evidence>
<accession>A0ABU7VVS2</accession>
<protein>
    <submittedName>
        <fullName evidence="2">RNA methyltransferase</fullName>
    </submittedName>
</protein>
<sequence>MELRALFGREPGSLAYIESPLMIEPDRSPFISMRMDVLFSSPTLEGLVAQAAGLMLEGSTFKVLYLKNGLKRSYEEQRQLERLVGANIRGTADMRCPDMTFGLLSHERGWMLGLCVPADHAWRQRIHKPQNYSTGLPVATARALVNIAVPNPKGIKAIDPCCGMGNVMIEALSMDIDIVGMDLNPLAVRGARANLAHFGYENPGLVSIGDMNRVTGHFDAAILDMPYNLCSVLPGEEKRAMLASLRRFSETSVIVSTEALESDLLAEGFQILDYGQAAKDSFVRNIWVCRS</sequence>
<dbReference type="PANTHER" id="PTHR14911:SF13">
    <property type="entry name" value="TRNA (GUANINE(6)-N2)-METHYLTRANSFERASE THUMP3"/>
    <property type="match status" value="1"/>
</dbReference>
<feature type="domain" description="Ribosomal RNA large subunit methyltransferase K/L-like methyltransferase" evidence="1">
    <location>
        <begin position="128"/>
        <end position="227"/>
    </location>
</feature>
<dbReference type="RefSeq" id="WP_331847243.1">
    <property type="nucleotide sequence ID" value="NZ_JAZHPZ010000006.1"/>
</dbReference>
<dbReference type="CDD" id="cd02440">
    <property type="entry name" value="AdoMet_MTases"/>
    <property type="match status" value="1"/>
</dbReference>
<keyword evidence="2" id="KW-0489">Methyltransferase</keyword>
<dbReference type="SUPFAM" id="SSF53335">
    <property type="entry name" value="S-adenosyl-L-methionine-dependent methyltransferases"/>
    <property type="match status" value="1"/>
</dbReference>
<evidence type="ECO:0000313" key="2">
    <source>
        <dbReference type="EMBL" id="MEF2967022.1"/>
    </source>
</evidence>
<dbReference type="InterPro" id="IPR000241">
    <property type="entry name" value="RlmKL-like_Mtase"/>
</dbReference>
<dbReference type="InterPro" id="IPR029063">
    <property type="entry name" value="SAM-dependent_MTases_sf"/>
</dbReference>
<name>A0ABU7VVS2_9BACL</name>
<keyword evidence="3" id="KW-1185">Reference proteome</keyword>
<dbReference type="GO" id="GO:0032259">
    <property type="term" value="P:methylation"/>
    <property type="evidence" value="ECO:0007669"/>
    <property type="project" value="UniProtKB-KW"/>
</dbReference>
<dbReference type="Gene3D" id="3.40.50.150">
    <property type="entry name" value="Vaccinia Virus protein VP39"/>
    <property type="match status" value="1"/>
</dbReference>
<dbReference type="Proteomes" id="UP001306950">
    <property type="component" value="Unassembled WGS sequence"/>
</dbReference>
<reference evidence="2 3" key="1">
    <citation type="submission" date="2024-02" db="EMBL/GenBank/DDBJ databases">
        <title>A nitrogen-fixing paenibacillus bacterium.</title>
        <authorList>
            <person name="Zhang W.L."/>
            <person name="Chen S.F."/>
        </authorList>
    </citation>
    <scope>NUCLEOTIDE SEQUENCE [LARGE SCALE GENOMIC DNA]</scope>
    <source>
        <strain evidence="2 3">M1</strain>
    </source>
</reference>
<keyword evidence="2" id="KW-0808">Transferase</keyword>
<dbReference type="GO" id="GO:0008168">
    <property type="term" value="F:methyltransferase activity"/>
    <property type="evidence" value="ECO:0007669"/>
    <property type="project" value="UniProtKB-KW"/>
</dbReference>
<dbReference type="PANTHER" id="PTHR14911">
    <property type="entry name" value="THUMP DOMAIN-CONTAINING"/>
    <property type="match status" value="1"/>
</dbReference>